<reference evidence="3" key="1">
    <citation type="submission" date="2016-10" db="EMBL/GenBank/DDBJ databases">
        <authorList>
            <person name="Varghese N."/>
        </authorList>
    </citation>
    <scope>NUCLEOTIDE SEQUENCE [LARGE SCALE GENOMIC DNA]</scope>
    <source>
        <strain evidence="3">CGMCC 1.12284</strain>
    </source>
</reference>
<dbReference type="EMBL" id="FOIS01000003">
    <property type="protein sequence ID" value="SEW17232.1"/>
    <property type="molecule type" value="Genomic_DNA"/>
</dbReference>
<dbReference type="Proteomes" id="UP000183275">
    <property type="component" value="Unassembled WGS sequence"/>
</dbReference>
<keyword evidence="3" id="KW-1185">Reference proteome</keyword>
<organism evidence="2 3">
    <name type="scientific">Natrinema salifodinae</name>
    <dbReference type="NCBI Taxonomy" id="1202768"/>
    <lineage>
        <taxon>Archaea</taxon>
        <taxon>Methanobacteriati</taxon>
        <taxon>Methanobacteriota</taxon>
        <taxon>Stenosarchaea group</taxon>
        <taxon>Halobacteria</taxon>
        <taxon>Halobacteriales</taxon>
        <taxon>Natrialbaceae</taxon>
        <taxon>Natrinema</taxon>
    </lineage>
</organism>
<dbReference type="eggNOG" id="arCOG06216">
    <property type="taxonomic scope" value="Archaea"/>
</dbReference>
<name>A0A1I0PS80_9EURY</name>
<keyword evidence="1" id="KW-0175">Coiled coil</keyword>
<protein>
    <submittedName>
        <fullName evidence="2">Uncharacterized protein</fullName>
    </submittedName>
</protein>
<evidence type="ECO:0000313" key="2">
    <source>
        <dbReference type="EMBL" id="SEW17232.1"/>
    </source>
</evidence>
<evidence type="ECO:0000256" key="1">
    <source>
        <dbReference type="SAM" id="Coils"/>
    </source>
</evidence>
<feature type="coiled-coil region" evidence="1">
    <location>
        <begin position="67"/>
        <end position="94"/>
    </location>
</feature>
<sequence>MMTDRPQWEESMGLAEGSTQITLTCSKKEREMWSKEAAKEGFSSRSKYLYILIQEARAYRQHGVFADRSSEERIEELEAQVEAMKRRLENEQGKPRFRKELSDPEYIELFLEETYKTLPEILQEVVECGVLDNRVRKEIESGLYVMAGKDQVEYEPGWGWKLTTENTED</sequence>
<accession>A0A1I0PS80</accession>
<dbReference type="AlphaFoldDB" id="A0A1I0PS80"/>
<evidence type="ECO:0000313" key="3">
    <source>
        <dbReference type="Proteomes" id="UP000183275"/>
    </source>
</evidence>
<gene>
    <name evidence="2" type="ORF">SAMN05216285_2882</name>
</gene>
<proteinExistence type="predicted"/>